<gene>
    <name evidence="2" type="ORF">JD79_04445</name>
</gene>
<protein>
    <recommendedName>
        <fullName evidence="4">Matrixin family metalloprotease</fullName>
    </recommendedName>
</protein>
<dbReference type="OrthoDB" id="614750at2"/>
<keyword evidence="1" id="KW-0732">Signal</keyword>
<evidence type="ECO:0000256" key="1">
    <source>
        <dbReference type="SAM" id="SignalP"/>
    </source>
</evidence>
<organism evidence="2 3">
    <name type="scientific">Geodermatophilus normandii</name>
    <dbReference type="NCBI Taxonomy" id="1137989"/>
    <lineage>
        <taxon>Bacteria</taxon>
        <taxon>Bacillati</taxon>
        <taxon>Actinomycetota</taxon>
        <taxon>Actinomycetes</taxon>
        <taxon>Geodermatophilales</taxon>
        <taxon>Geodermatophilaceae</taxon>
        <taxon>Geodermatophilus</taxon>
    </lineage>
</organism>
<dbReference type="Proteomes" id="UP000246661">
    <property type="component" value="Unassembled WGS sequence"/>
</dbReference>
<dbReference type="Gene3D" id="3.40.390.10">
    <property type="entry name" value="Collagenase (Catalytic Domain)"/>
    <property type="match status" value="1"/>
</dbReference>
<dbReference type="SUPFAM" id="SSF55486">
    <property type="entry name" value="Metalloproteases ('zincins'), catalytic domain"/>
    <property type="match status" value="1"/>
</dbReference>
<proteinExistence type="predicted"/>
<sequence>MRRTVVTALAGLGSVLLSVGFATPVSAAEATCSDRPESDAVALELIGYGSTKPFGFRSDPDITVVVEAHPDTDPANVAAISEAIEVWNAVLQDCLGGAVTITEVDSGPGVVSRADVVLRYTPHWSGVNYSGLATCQPQRCTVWIGGEPPLGHGGGSASALDIYNLTLHEIGHVLGLLHATNLLESTDLMGYAWPSIGGSTEIPISDCDVDALAYVWSWAMEGTEPVPPAAPTYDCSRS</sequence>
<dbReference type="RefSeq" id="WP_110007244.1">
    <property type="nucleotide sequence ID" value="NZ_QGTX01000001.1"/>
</dbReference>
<dbReference type="GO" id="GO:0008237">
    <property type="term" value="F:metallopeptidase activity"/>
    <property type="evidence" value="ECO:0007669"/>
    <property type="project" value="InterPro"/>
</dbReference>
<feature type="chain" id="PRO_5016369973" description="Matrixin family metalloprotease" evidence="1">
    <location>
        <begin position="28"/>
        <end position="238"/>
    </location>
</feature>
<reference evidence="3" key="1">
    <citation type="submission" date="2018-05" db="EMBL/GenBank/DDBJ databases">
        <authorList>
            <person name="Klenk H.-P."/>
            <person name="Huntemann M."/>
            <person name="Clum A."/>
            <person name="Pillay M."/>
            <person name="Palaniappan K."/>
            <person name="Varghese N."/>
            <person name="Mikhailova N."/>
            <person name="Stamatis D."/>
            <person name="Reddy T."/>
            <person name="Daum C."/>
            <person name="Shapiro N."/>
            <person name="Ivanova N."/>
            <person name="Kyrpides N."/>
            <person name="Woyke T."/>
        </authorList>
    </citation>
    <scope>NUCLEOTIDE SEQUENCE [LARGE SCALE GENOMIC DNA]</scope>
    <source>
        <strain evidence="3">DSM 45417</strain>
    </source>
</reference>
<evidence type="ECO:0000313" key="2">
    <source>
        <dbReference type="EMBL" id="PWW25246.1"/>
    </source>
</evidence>
<feature type="signal peptide" evidence="1">
    <location>
        <begin position="1"/>
        <end position="27"/>
    </location>
</feature>
<dbReference type="AlphaFoldDB" id="A0A317QRJ7"/>
<dbReference type="InterPro" id="IPR024079">
    <property type="entry name" value="MetalloPept_cat_dom_sf"/>
</dbReference>
<keyword evidence="3" id="KW-1185">Reference proteome</keyword>
<dbReference type="EMBL" id="QGTX01000001">
    <property type="protein sequence ID" value="PWW25246.1"/>
    <property type="molecule type" value="Genomic_DNA"/>
</dbReference>
<evidence type="ECO:0008006" key="4">
    <source>
        <dbReference type="Google" id="ProtNLM"/>
    </source>
</evidence>
<name>A0A317QRJ7_9ACTN</name>
<comment type="caution">
    <text evidence="2">The sequence shown here is derived from an EMBL/GenBank/DDBJ whole genome shotgun (WGS) entry which is preliminary data.</text>
</comment>
<evidence type="ECO:0000313" key="3">
    <source>
        <dbReference type="Proteomes" id="UP000246661"/>
    </source>
</evidence>
<accession>A0A317QRJ7</accession>